<name>A0A6M1PE05_9BACL</name>
<dbReference type="Proteomes" id="UP000480151">
    <property type="component" value="Unassembled WGS sequence"/>
</dbReference>
<sequence>MRKYISAVLLILLFVSLFVNVSMLYKDYKSTPGKGEVKGSYELFMVDVRAVQTGLNTYLGETDQKKKQLALYDVLSFTYKMDSELKLLDLKSKQIYNRGLTPLPSYTADFVTTSSRLFTSYLVEGKDLPDVAKKLKSYIDVLIKILDGTSMQDKKSSKEVFEKIDNYSKKHSPMY</sequence>
<reference evidence="1 2" key="1">
    <citation type="submission" date="2020-02" db="EMBL/GenBank/DDBJ databases">
        <authorList>
            <person name="Gao J."/>
            <person name="Sun J."/>
        </authorList>
    </citation>
    <scope>NUCLEOTIDE SEQUENCE [LARGE SCALE GENOMIC DNA]</scope>
    <source>
        <strain evidence="1 2">7124</strain>
    </source>
</reference>
<keyword evidence="2" id="KW-1185">Reference proteome</keyword>
<evidence type="ECO:0000313" key="2">
    <source>
        <dbReference type="Proteomes" id="UP000480151"/>
    </source>
</evidence>
<comment type="caution">
    <text evidence="1">The sequence shown here is derived from an EMBL/GenBank/DDBJ whole genome shotgun (WGS) entry which is preliminary data.</text>
</comment>
<gene>
    <name evidence="1" type="ORF">G5B47_03990</name>
</gene>
<accession>A0A6M1PE05</accession>
<dbReference type="EMBL" id="JAAKGU010000001">
    <property type="protein sequence ID" value="NGM81570.1"/>
    <property type="molecule type" value="Genomic_DNA"/>
</dbReference>
<evidence type="ECO:0000313" key="1">
    <source>
        <dbReference type="EMBL" id="NGM81570.1"/>
    </source>
</evidence>
<dbReference type="RefSeq" id="WP_165094588.1">
    <property type="nucleotide sequence ID" value="NZ_JAAKGU010000001.1"/>
</dbReference>
<dbReference type="AlphaFoldDB" id="A0A6M1PE05"/>
<organism evidence="1 2">
    <name type="scientific">Paenibacillus apii</name>
    <dbReference type="NCBI Taxonomy" id="1850370"/>
    <lineage>
        <taxon>Bacteria</taxon>
        <taxon>Bacillati</taxon>
        <taxon>Bacillota</taxon>
        <taxon>Bacilli</taxon>
        <taxon>Bacillales</taxon>
        <taxon>Paenibacillaceae</taxon>
        <taxon>Paenibacillus</taxon>
    </lineage>
</organism>
<proteinExistence type="predicted"/>
<protein>
    <submittedName>
        <fullName evidence="1">Uncharacterized protein</fullName>
    </submittedName>
</protein>